<dbReference type="InterPro" id="IPR047654">
    <property type="entry name" value="IS1634_transpos"/>
</dbReference>
<gene>
    <name evidence="1" type="ORF">BD293_3557</name>
    <name evidence="2" type="ORF">BD293_3653</name>
</gene>
<dbReference type="EMBL" id="VFPT01000001">
    <property type="protein sequence ID" value="TQM94867.1"/>
    <property type="molecule type" value="Genomic_DNA"/>
</dbReference>
<evidence type="ECO:0000313" key="1">
    <source>
        <dbReference type="EMBL" id="TQM94867.1"/>
    </source>
</evidence>
<dbReference type="PANTHER" id="PTHR34614:SF2">
    <property type="entry name" value="TRANSPOSASE IS4-LIKE DOMAIN-CONTAINING PROTEIN"/>
    <property type="match status" value="1"/>
</dbReference>
<protein>
    <recommendedName>
        <fullName evidence="4">Transposase</fullName>
    </recommendedName>
</protein>
<name>A0A543KIJ7_9RHOB</name>
<evidence type="ECO:0000313" key="2">
    <source>
        <dbReference type="EMBL" id="TQM94960.1"/>
    </source>
</evidence>
<accession>A0A543KIJ7</accession>
<dbReference type="AlphaFoldDB" id="A0A543KIJ7"/>
<sequence length="510" mass="57340">MYAKITKSGGRQYVQLVEGYRTETGKVRHRVVANLGRLEELSPQKLDPLINGLNRVLGRTENTAFAVEVESAKAYGNVFALHELWKDLGFDRALSRALRSGRREIKAEALVRAMVFNRLCNPASKLGCLRWLDTVAMPDMPAKVTHQHLLRAMDALMDHAETVEQELARQIRPLVDQQLEIVFYDLTTVRIHGEARLEDDVRAFGMNKETGGIARQFVLGVVQTADGLPLMHTVHPGNVAETKTLQGMLQTVLQRFPIQRIILVADRGLLSLDNIHHLTDMADKDGRKLEFILAVPARRYSELMETFRSFDFSEGDGLREASFEGHRLIVAHDAARAREQGETRRARIDELEAMGNAMVAKLDRQDEGKSAKGRRASDRGAYSRFVRAIADAELTRFIKADFTADRFSWEVDEDAIARAALFDGKLVLLTNVPDISPADAIARYKALADIDIDQTFRLSSDKFKLFCALPGRQAPQVGRARADRFKILDHCRVSSHQLHRFAVMFNQAAA</sequence>
<organism evidence="1 3">
    <name type="scientific">Roseinatronobacter monicus</name>
    <dbReference type="NCBI Taxonomy" id="393481"/>
    <lineage>
        <taxon>Bacteria</taxon>
        <taxon>Pseudomonadati</taxon>
        <taxon>Pseudomonadota</taxon>
        <taxon>Alphaproteobacteria</taxon>
        <taxon>Rhodobacterales</taxon>
        <taxon>Paracoccaceae</taxon>
        <taxon>Roseinatronobacter</taxon>
    </lineage>
</organism>
<dbReference type="NCBIfam" id="NF033559">
    <property type="entry name" value="transpos_IS1634"/>
    <property type="match status" value="1"/>
</dbReference>
<keyword evidence="3" id="KW-1185">Reference proteome</keyword>
<comment type="caution">
    <text evidence="1">The sequence shown here is derived from an EMBL/GenBank/DDBJ whole genome shotgun (WGS) entry which is preliminary data.</text>
</comment>
<evidence type="ECO:0000313" key="3">
    <source>
        <dbReference type="Proteomes" id="UP000320582"/>
    </source>
</evidence>
<proteinExistence type="predicted"/>
<reference evidence="1 3" key="1">
    <citation type="submission" date="2019-06" db="EMBL/GenBank/DDBJ databases">
        <title>Genomic Encyclopedia of Archaeal and Bacterial Type Strains, Phase II (KMG-II): from individual species to whole genera.</title>
        <authorList>
            <person name="Goeker M."/>
        </authorList>
    </citation>
    <scope>NUCLEOTIDE SEQUENCE [LARGE SCALE GENOMIC DNA]</scope>
    <source>
        <strain evidence="1 3">DSM 18423</strain>
    </source>
</reference>
<dbReference type="Proteomes" id="UP000320582">
    <property type="component" value="Unassembled WGS sequence"/>
</dbReference>
<dbReference type="EMBL" id="VFPT01000001">
    <property type="protein sequence ID" value="TQM94960.1"/>
    <property type="molecule type" value="Genomic_DNA"/>
</dbReference>
<evidence type="ECO:0008006" key="4">
    <source>
        <dbReference type="Google" id="ProtNLM"/>
    </source>
</evidence>
<dbReference type="PANTHER" id="PTHR34614">
    <property type="match status" value="1"/>
</dbReference>